<evidence type="ECO:0000313" key="3">
    <source>
        <dbReference type="Proteomes" id="UP000007391"/>
    </source>
</evidence>
<feature type="transmembrane region" description="Helical" evidence="1">
    <location>
        <begin position="17"/>
        <end position="37"/>
    </location>
</feature>
<keyword evidence="1" id="KW-0812">Transmembrane</keyword>
<reference evidence="3" key="1">
    <citation type="submission" date="2012-03" db="EMBL/GenBank/DDBJ databases">
        <title>Fervidicoccus fontis complete genome analysis confirms its distinct phylogenetic position and predicts its environmental function.</title>
        <authorList>
            <person name="Lebedinsky A.V."/>
            <person name="Mardanov A.V."/>
            <person name="Gumerov V.M."/>
            <person name="Beletsky A.V."/>
            <person name="Kublanov I.V."/>
            <person name="Perevalova A.A."/>
            <person name="Bonch-Osmolovskaya E.A."/>
            <person name="Ravin N.V."/>
            <person name="Skryabin K.G."/>
        </authorList>
    </citation>
    <scope>NUCLEOTIDE SEQUENCE [LARGE SCALE GENOMIC DNA]</scope>
    <source>
        <strain evidence="3">DSM 19380 / VKM B-2539 / Kam940</strain>
    </source>
</reference>
<dbReference type="AlphaFoldDB" id="I0A1S5"/>
<dbReference type="HOGENOM" id="CLU_3302583_0_0_2"/>
<reference evidence="2 3" key="2">
    <citation type="journal article" date="2014" name="Extremophiles">
        <title>Analysis of the complete genome of Fervidococcus fontis confirms the distinct phylogenetic position of the order Fervidicoccales and suggests its environmental function.</title>
        <authorList>
            <person name="Lebedinsky A.V."/>
            <person name="Mardanov A.V."/>
            <person name="Kublanov I.V."/>
            <person name="Gumerov V.M."/>
            <person name="Beletsky A.V."/>
            <person name="Perevalova A.A."/>
            <person name="Bidzhieva S.Kh."/>
            <person name="Bonch-Osmolovskaya E.A."/>
            <person name="Skryabin K.G."/>
            <person name="Ravin N.V."/>
        </authorList>
    </citation>
    <scope>NUCLEOTIDE SEQUENCE [LARGE SCALE GENOMIC DNA]</scope>
    <source>
        <strain evidence="3">DSM 19380 / VKM B-2539 / Kam940</strain>
    </source>
</reference>
<evidence type="ECO:0000256" key="1">
    <source>
        <dbReference type="SAM" id="Phobius"/>
    </source>
</evidence>
<sequence length="39" mass="4385">MIFDDEKIDEISPYTKWYILGIILGVAAGLSALAFYFSL</sequence>
<name>I0A1S5_FERFK</name>
<keyword evidence="1" id="KW-0472">Membrane</keyword>
<protein>
    <submittedName>
        <fullName evidence="2">Uncharacterized protein</fullName>
    </submittedName>
</protein>
<organism evidence="2 3">
    <name type="scientific">Fervidicoccus fontis (strain DSM 19380 / JCM 18336 / VKM B-2539 / Kam940)</name>
    <dbReference type="NCBI Taxonomy" id="1163730"/>
    <lineage>
        <taxon>Archaea</taxon>
        <taxon>Thermoproteota</taxon>
        <taxon>Thermoprotei</taxon>
        <taxon>Fervidicoccales</taxon>
        <taxon>Fervidicoccaceae</taxon>
        <taxon>Fervidicoccus</taxon>
    </lineage>
</organism>
<evidence type="ECO:0000313" key="2">
    <source>
        <dbReference type="EMBL" id="AFH42932.1"/>
    </source>
</evidence>
<keyword evidence="1" id="KW-1133">Transmembrane helix</keyword>
<gene>
    <name evidence="2" type="ordered locus">FFONT_0944</name>
</gene>
<dbReference type="InParanoid" id="I0A1S5"/>
<dbReference type="EMBL" id="CP003423">
    <property type="protein sequence ID" value="AFH42932.1"/>
    <property type="molecule type" value="Genomic_DNA"/>
</dbReference>
<proteinExistence type="predicted"/>
<accession>I0A1S5</accession>
<dbReference type="Proteomes" id="UP000007391">
    <property type="component" value="Chromosome"/>
</dbReference>
<dbReference type="KEGG" id="ffo:FFONT_0944"/>
<keyword evidence="3" id="KW-1185">Reference proteome</keyword>